<keyword evidence="2" id="KW-0732">Signal</keyword>
<accession>A0A3P4B954</accession>
<dbReference type="RefSeq" id="WP_124081268.1">
    <property type="nucleotide sequence ID" value="NZ_UWPJ01000029.1"/>
</dbReference>
<dbReference type="InterPro" id="IPR005064">
    <property type="entry name" value="BUG"/>
</dbReference>
<feature type="signal peptide" evidence="2">
    <location>
        <begin position="1"/>
        <end position="33"/>
    </location>
</feature>
<dbReference type="PANTHER" id="PTHR42928">
    <property type="entry name" value="TRICARBOXYLATE-BINDING PROTEIN"/>
    <property type="match status" value="1"/>
</dbReference>
<dbReference type="SUPFAM" id="SSF53850">
    <property type="entry name" value="Periplasmic binding protein-like II"/>
    <property type="match status" value="1"/>
</dbReference>
<dbReference type="PANTHER" id="PTHR42928:SF5">
    <property type="entry name" value="BLR1237 PROTEIN"/>
    <property type="match status" value="1"/>
</dbReference>
<feature type="chain" id="PRO_5018035095" evidence="2">
    <location>
        <begin position="34"/>
        <end position="329"/>
    </location>
</feature>
<gene>
    <name evidence="3" type="ORF">PIGHUM_03762</name>
</gene>
<keyword evidence="3" id="KW-0675">Receptor</keyword>
<evidence type="ECO:0000256" key="2">
    <source>
        <dbReference type="SAM" id="SignalP"/>
    </source>
</evidence>
<name>A0A3P4B954_9BURK</name>
<dbReference type="InterPro" id="IPR042100">
    <property type="entry name" value="Bug_dom1"/>
</dbReference>
<dbReference type="InterPro" id="IPR006311">
    <property type="entry name" value="TAT_signal"/>
</dbReference>
<dbReference type="Pfam" id="PF03401">
    <property type="entry name" value="TctC"/>
    <property type="match status" value="1"/>
</dbReference>
<dbReference type="EMBL" id="UWPJ01000029">
    <property type="protein sequence ID" value="VCU71675.1"/>
    <property type="molecule type" value="Genomic_DNA"/>
</dbReference>
<reference evidence="3 4" key="1">
    <citation type="submission" date="2018-10" db="EMBL/GenBank/DDBJ databases">
        <authorList>
            <person name="Criscuolo A."/>
        </authorList>
    </citation>
    <scope>NUCLEOTIDE SEQUENCE [LARGE SCALE GENOMIC DNA]</scope>
    <source>
        <strain evidence="3">DnA1</strain>
    </source>
</reference>
<dbReference type="AlphaFoldDB" id="A0A3P4B954"/>
<dbReference type="PIRSF" id="PIRSF017082">
    <property type="entry name" value="YflP"/>
    <property type="match status" value="1"/>
</dbReference>
<dbReference type="PROSITE" id="PS51318">
    <property type="entry name" value="TAT"/>
    <property type="match status" value="1"/>
</dbReference>
<keyword evidence="4" id="KW-1185">Reference proteome</keyword>
<evidence type="ECO:0000256" key="1">
    <source>
        <dbReference type="ARBA" id="ARBA00006987"/>
    </source>
</evidence>
<dbReference type="PROSITE" id="PS51257">
    <property type="entry name" value="PROKAR_LIPOPROTEIN"/>
    <property type="match status" value="1"/>
</dbReference>
<organism evidence="3 4">
    <name type="scientific">Pigmentiphaga humi</name>
    <dbReference type="NCBI Taxonomy" id="2478468"/>
    <lineage>
        <taxon>Bacteria</taxon>
        <taxon>Pseudomonadati</taxon>
        <taxon>Pseudomonadota</taxon>
        <taxon>Betaproteobacteria</taxon>
        <taxon>Burkholderiales</taxon>
        <taxon>Alcaligenaceae</taxon>
        <taxon>Pigmentiphaga</taxon>
    </lineage>
</organism>
<comment type="similarity">
    <text evidence="1">Belongs to the UPF0065 (bug) family.</text>
</comment>
<dbReference type="CDD" id="cd07012">
    <property type="entry name" value="PBP2_Bug_TTT"/>
    <property type="match status" value="1"/>
</dbReference>
<evidence type="ECO:0000313" key="4">
    <source>
        <dbReference type="Proteomes" id="UP000277294"/>
    </source>
</evidence>
<dbReference type="Gene3D" id="3.40.190.10">
    <property type="entry name" value="Periplasmic binding protein-like II"/>
    <property type="match status" value="1"/>
</dbReference>
<proteinExistence type="inferred from homology"/>
<dbReference type="Gene3D" id="3.40.190.150">
    <property type="entry name" value="Bordetella uptake gene, domain 1"/>
    <property type="match status" value="1"/>
</dbReference>
<dbReference type="OrthoDB" id="7250553at2"/>
<protein>
    <submittedName>
        <fullName evidence="3">Tripartite tricarboxylate transporter family receptor</fullName>
    </submittedName>
</protein>
<sequence>MERNSNIGRRKTIRALARAAMGIAAAAACAAQAAPAEWPTRSVTIVVPYAPGGNTDGMARLLAGRLTQRMGQSFVVDNRGGASGAIGATAVARAKPDGYTLMFAAAAPMIIAPLIQPVNYDPAKDFALISIFGAGPFVIGINSAIEANTLEEFIDYVKKHPGKVSYGSSGHGGISHLASAALAERAGLQMLHVPYKSGAPALNALMSGEVQMYFGNASELIPNMNSSRIKLLATSSAQRMPTLPGRPAVAELFPGFDITSWNGLIAPAGTPQAILDVLAEETAAAARDPAIARQLGSMGILPVGSTPAQFAETFRRDRDFYAKTPAASK</sequence>
<evidence type="ECO:0000313" key="3">
    <source>
        <dbReference type="EMBL" id="VCU71675.1"/>
    </source>
</evidence>
<dbReference type="Proteomes" id="UP000277294">
    <property type="component" value="Unassembled WGS sequence"/>
</dbReference>